<name>A0A0M3J829_ANISI</name>
<dbReference type="EMBL" id="UYRR01005613">
    <property type="protein sequence ID" value="VDK21907.1"/>
    <property type="molecule type" value="Genomic_DNA"/>
</dbReference>
<evidence type="ECO:0000313" key="3">
    <source>
        <dbReference type="Proteomes" id="UP000267096"/>
    </source>
</evidence>
<evidence type="ECO:0000313" key="4">
    <source>
        <dbReference type="WBParaSite" id="ASIM_0000372901-mRNA-1"/>
    </source>
</evidence>
<keyword evidence="3" id="KW-1185">Reference proteome</keyword>
<gene>
    <name evidence="2" type="ORF">ASIM_LOCUS3564</name>
</gene>
<feature type="region of interest" description="Disordered" evidence="1">
    <location>
        <begin position="35"/>
        <end position="121"/>
    </location>
</feature>
<reference evidence="2 3" key="2">
    <citation type="submission" date="2018-11" db="EMBL/GenBank/DDBJ databases">
        <authorList>
            <consortium name="Pathogen Informatics"/>
        </authorList>
    </citation>
    <scope>NUCLEOTIDE SEQUENCE [LARGE SCALE GENOMIC DNA]</scope>
</reference>
<organism evidence="4">
    <name type="scientific">Anisakis simplex</name>
    <name type="common">Herring worm</name>
    <dbReference type="NCBI Taxonomy" id="6269"/>
    <lineage>
        <taxon>Eukaryota</taxon>
        <taxon>Metazoa</taxon>
        <taxon>Ecdysozoa</taxon>
        <taxon>Nematoda</taxon>
        <taxon>Chromadorea</taxon>
        <taxon>Rhabditida</taxon>
        <taxon>Spirurina</taxon>
        <taxon>Ascaridomorpha</taxon>
        <taxon>Ascaridoidea</taxon>
        <taxon>Anisakidae</taxon>
        <taxon>Anisakis</taxon>
        <taxon>Anisakis simplex complex</taxon>
    </lineage>
</organism>
<dbReference type="AlphaFoldDB" id="A0A0M3J829"/>
<dbReference type="Proteomes" id="UP000267096">
    <property type="component" value="Unassembled WGS sequence"/>
</dbReference>
<reference evidence="4" key="1">
    <citation type="submission" date="2017-02" db="UniProtKB">
        <authorList>
            <consortium name="WormBaseParasite"/>
        </authorList>
    </citation>
    <scope>IDENTIFICATION</scope>
</reference>
<protein>
    <submittedName>
        <fullName evidence="4">Vegetative cell wall protein gp1-like</fullName>
    </submittedName>
</protein>
<feature type="compositionally biased region" description="Polar residues" evidence="1">
    <location>
        <begin position="60"/>
        <end position="101"/>
    </location>
</feature>
<proteinExistence type="predicted"/>
<sequence>MTNFSQNEMQQLTKEIILNMCDCQRLPDGSLPAGCVLPSPRPTTPVPITIPKVPITATTHETVAPSSTTQKPKVPSSTTQEPKAPSSTTQESKAPSSTTQEPKAPSSTTQSSQHSATSSAPSLTSSINYIQILAFLILITHF</sequence>
<evidence type="ECO:0000256" key="1">
    <source>
        <dbReference type="SAM" id="MobiDB-lite"/>
    </source>
</evidence>
<accession>A0A0M3J829</accession>
<feature type="compositionally biased region" description="Low complexity" evidence="1">
    <location>
        <begin position="46"/>
        <end position="59"/>
    </location>
</feature>
<feature type="compositionally biased region" description="Low complexity" evidence="1">
    <location>
        <begin position="104"/>
        <end position="121"/>
    </location>
</feature>
<dbReference type="WBParaSite" id="ASIM_0000372901-mRNA-1">
    <property type="protein sequence ID" value="ASIM_0000372901-mRNA-1"/>
    <property type="gene ID" value="ASIM_0000372901"/>
</dbReference>
<evidence type="ECO:0000313" key="2">
    <source>
        <dbReference type="EMBL" id="VDK21907.1"/>
    </source>
</evidence>